<keyword evidence="2" id="KW-1185">Reference proteome</keyword>
<dbReference type="STRING" id="1903181.BTN85_0419"/>
<reference evidence="1" key="1">
    <citation type="submission" date="2016-12" db="EMBL/GenBank/DDBJ databases">
        <title>Discovery of methanogenic haloarchaea.</title>
        <authorList>
            <person name="Sorokin D.Y."/>
            <person name="Makarova K.S."/>
            <person name="Abbas B."/>
            <person name="Ferrer M."/>
            <person name="Golyshin P.N."/>
        </authorList>
    </citation>
    <scope>NUCLEOTIDE SEQUENCE [LARGE SCALE GENOMIC DNA]</scope>
    <source>
        <strain evidence="1">HMET1</strain>
    </source>
</reference>
<name>A0A1Q6DUF2_METT1</name>
<organism evidence="1 2">
    <name type="scientific">Methanohalarchaeum thermophilum</name>
    <dbReference type="NCBI Taxonomy" id="1903181"/>
    <lineage>
        <taxon>Archaea</taxon>
        <taxon>Methanobacteriati</taxon>
        <taxon>Methanobacteriota</taxon>
        <taxon>Methanonatronarchaeia</taxon>
        <taxon>Methanonatronarchaeales</taxon>
        <taxon>Methanonatronarchaeaceae</taxon>
        <taxon>Candidatus Methanohalarchaeum</taxon>
    </lineage>
</organism>
<protein>
    <submittedName>
        <fullName evidence="1">Uncharacterized protein</fullName>
    </submittedName>
</protein>
<dbReference type="Proteomes" id="UP000185744">
    <property type="component" value="Unassembled WGS sequence"/>
</dbReference>
<dbReference type="EMBL" id="MSDW01000001">
    <property type="protein sequence ID" value="OKY77942.1"/>
    <property type="molecule type" value="Genomic_DNA"/>
</dbReference>
<dbReference type="AlphaFoldDB" id="A0A1Q6DUF2"/>
<evidence type="ECO:0000313" key="2">
    <source>
        <dbReference type="Proteomes" id="UP000185744"/>
    </source>
</evidence>
<proteinExistence type="predicted"/>
<sequence>MKVGGEGGRGQLLHVAGRGWFPGLYRVGVTPPRGGVPVRVCKTPNLASFPTSAVSEKEKGAERAALQ</sequence>
<accession>A0A1Q6DUF2</accession>
<evidence type="ECO:0000313" key="1">
    <source>
        <dbReference type="EMBL" id="OKY77942.1"/>
    </source>
</evidence>
<comment type="caution">
    <text evidence="1">The sequence shown here is derived from an EMBL/GenBank/DDBJ whole genome shotgun (WGS) entry which is preliminary data.</text>
</comment>
<gene>
    <name evidence="1" type="ORF">BTN85_0419</name>
</gene>
<dbReference type="InParanoid" id="A0A1Q6DUF2"/>